<dbReference type="EMBL" id="KV878691">
    <property type="protein sequence ID" value="OJJ68198.1"/>
    <property type="molecule type" value="Genomic_DNA"/>
</dbReference>
<organism evidence="2 3">
    <name type="scientific">Aspergillus brasiliensis (strain CBS 101740 / IMI 381727 / IBT 21946)</name>
    <dbReference type="NCBI Taxonomy" id="767769"/>
    <lineage>
        <taxon>Eukaryota</taxon>
        <taxon>Fungi</taxon>
        <taxon>Dikarya</taxon>
        <taxon>Ascomycota</taxon>
        <taxon>Pezizomycotina</taxon>
        <taxon>Eurotiomycetes</taxon>
        <taxon>Eurotiomycetidae</taxon>
        <taxon>Eurotiales</taxon>
        <taxon>Aspergillaceae</taxon>
        <taxon>Aspergillus</taxon>
        <taxon>Aspergillus subgen. Circumdati</taxon>
    </lineage>
</organism>
<evidence type="ECO:0000313" key="2">
    <source>
        <dbReference type="EMBL" id="OJJ68198.1"/>
    </source>
</evidence>
<gene>
    <name evidence="2" type="ORF">ASPBRDRAFT_320255</name>
</gene>
<evidence type="ECO:0000256" key="1">
    <source>
        <dbReference type="SAM" id="Phobius"/>
    </source>
</evidence>
<proteinExistence type="predicted"/>
<sequence>MSITRFALGVICLSLHVTLAVGFWTALYGSDGFLRGRRCDHSHQYGQIHLACFVYLTWFAAITLKEKKNSYYLKALLSGTPVGHQFLVSETLGPRYCSAHSNDRMPETLSLLKLSTNISCGFAWLDAPSSDTQYLVLGMLGWVLIRPRGFPLTLSGSKRQISCWHGGVLYEQVKDRRPKTTRPCCSLSLRAYYCTPY</sequence>
<dbReference type="OrthoDB" id="10630969at2759"/>
<dbReference type="VEuPathDB" id="FungiDB:ASPBRDRAFT_320255"/>
<accession>A0A1L9U978</accession>
<dbReference type="RefSeq" id="XP_067475447.1">
    <property type="nucleotide sequence ID" value="XM_067622971.1"/>
</dbReference>
<keyword evidence="1" id="KW-1133">Transmembrane helix</keyword>
<evidence type="ECO:0000313" key="3">
    <source>
        <dbReference type="Proteomes" id="UP000184499"/>
    </source>
</evidence>
<protein>
    <submittedName>
        <fullName evidence="2">Uncharacterized protein</fullName>
    </submittedName>
</protein>
<dbReference type="AlphaFoldDB" id="A0A1L9U978"/>
<feature type="transmembrane region" description="Helical" evidence="1">
    <location>
        <begin position="44"/>
        <end position="64"/>
    </location>
</feature>
<dbReference type="Proteomes" id="UP000184499">
    <property type="component" value="Unassembled WGS sequence"/>
</dbReference>
<keyword evidence="1" id="KW-0472">Membrane</keyword>
<dbReference type="GeneID" id="93575459"/>
<keyword evidence="3" id="KW-1185">Reference proteome</keyword>
<reference evidence="3" key="1">
    <citation type="journal article" date="2017" name="Genome Biol.">
        <title>Comparative genomics reveals high biological diversity and specific adaptations in the industrially and medically important fungal genus Aspergillus.</title>
        <authorList>
            <person name="de Vries R.P."/>
            <person name="Riley R."/>
            <person name="Wiebenga A."/>
            <person name="Aguilar-Osorio G."/>
            <person name="Amillis S."/>
            <person name="Uchima C.A."/>
            <person name="Anderluh G."/>
            <person name="Asadollahi M."/>
            <person name="Askin M."/>
            <person name="Barry K."/>
            <person name="Battaglia E."/>
            <person name="Bayram O."/>
            <person name="Benocci T."/>
            <person name="Braus-Stromeyer S.A."/>
            <person name="Caldana C."/>
            <person name="Canovas D."/>
            <person name="Cerqueira G.C."/>
            <person name="Chen F."/>
            <person name="Chen W."/>
            <person name="Choi C."/>
            <person name="Clum A."/>
            <person name="Dos Santos R.A."/>
            <person name="Damasio A.R."/>
            <person name="Diallinas G."/>
            <person name="Emri T."/>
            <person name="Fekete E."/>
            <person name="Flipphi M."/>
            <person name="Freyberg S."/>
            <person name="Gallo A."/>
            <person name="Gournas C."/>
            <person name="Habgood R."/>
            <person name="Hainaut M."/>
            <person name="Harispe M.L."/>
            <person name="Henrissat B."/>
            <person name="Hilden K.S."/>
            <person name="Hope R."/>
            <person name="Hossain A."/>
            <person name="Karabika E."/>
            <person name="Karaffa L."/>
            <person name="Karanyi Z."/>
            <person name="Krasevec N."/>
            <person name="Kuo A."/>
            <person name="Kusch H."/>
            <person name="LaButti K."/>
            <person name="Lagendijk E.L."/>
            <person name="Lapidus A."/>
            <person name="Levasseur A."/>
            <person name="Lindquist E."/>
            <person name="Lipzen A."/>
            <person name="Logrieco A.F."/>
            <person name="MacCabe A."/>
            <person name="Maekelae M.R."/>
            <person name="Malavazi I."/>
            <person name="Melin P."/>
            <person name="Meyer V."/>
            <person name="Mielnichuk N."/>
            <person name="Miskei M."/>
            <person name="Molnar A.P."/>
            <person name="Mule G."/>
            <person name="Ngan C.Y."/>
            <person name="Orejas M."/>
            <person name="Orosz E."/>
            <person name="Ouedraogo J.P."/>
            <person name="Overkamp K.M."/>
            <person name="Park H.-S."/>
            <person name="Perrone G."/>
            <person name="Piumi F."/>
            <person name="Punt P.J."/>
            <person name="Ram A.F."/>
            <person name="Ramon A."/>
            <person name="Rauscher S."/>
            <person name="Record E."/>
            <person name="Riano-Pachon D.M."/>
            <person name="Robert V."/>
            <person name="Roehrig J."/>
            <person name="Ruller R."/>
            <person name="Salamov A."/>
            <person name="Salih N.S."/>
            <person name="Samson R.A."/>
            <person name="Sandor E."/>
            <person name="Sanguinetti M."/>
            <person name="Schuetze T."/>
            <person name="Sepcic K."/>
            <person name="Shelest E."/>
            <person name="Sherlock G."/>
            <person name="Sophianopoulou V."/>
            <person name="Squina F.M."/>
            <person name="Sun H."/>
            <person name="Susca A."/>
            <person name="Todd R.B."/>
            <person name="Tsang A."/>
            <person name="Unkles S.E."/>
            <person name="van de Wiele N."/>
            <person name="van Rossen-Uffink D."/>
            <person name="Oliveira J.V."/>
            <person name="Vesth T.C."/>
            <person name="Visser J."/>
            <person name="Yu J.-H."/>
            <person name="Zhou M."/>
            <person name="Andersen M.R."/>
            <person name="Archer D.B."/>
            <person name="Baker S.E."/>
            <person name="Benoit I."/>
            <person name="Brakhage A.A."/>
            <person name="Braus G.H."/>
            <person name="Fischer R."/>
            <person name="Frisvad J.C."/>
            <person name="Goldman G.H."/>
            <person name="Houbraken J."/>
            <person name="Oakley B."/>
            <person name="Pocsi I."/>
            <person name="Scazzocchio C."/>
            <person name="Seiboth B."/>
            <person name="vanKuyk P.A."/>
            <person name="Wortman J."/>
            <person name="Dyer P.S."/>
            <person name="Grigoriev I.V."/>
        </authorList>
    </citation>
    <scope>NUCLEOTIDE SEQUENCE [LARGE SCALE GENOMIC DNA]</scope>
    <source>
        <strain evidence="3">CBS 101740 / IMI 381727 / IBT 21946</strain>
    </source>
</reference>
<keyword evidence="1" id="KW-0812">Transmembrane</keyword>
<name>A0A1L9U978_ASPBC</name>